<evidence type="ECO:0000259" key="1">
    <source>
        <dbReference type="PROSITE" id="PS50011"/>
    </source>
</evidence>
<dbReference type="Proteomes" id="UP000326354">
    <property type="component" value="Chromosome"/>
</dbReference>
<dbReference type="InterPro" id="IPR011009">
    <property type="entry name" value="Kinase-like_dom_sf"/>
</dbReference>
<dbReference type="Gene3D" id="1.10.510.10">
    <property type="entry name" value="Transferase(Phosphotransferase) domain 1"/>
    <property type="match status" value="1"/>
</dbReference>
<evidence type="ECO:0000313" key="3">
    <source>
        <dbReference type="Proteomes" id="UP000326354"/>
    </source>
</evidence>
<gene>
    <name evidence="2" type="ORF">UABAM_02353</name>
</gene>
<protein>
    <recommendedName>
        <fullName evidence="1">Protein kinase domain-containing protein</fullName>
    </recommendedName>
</protein>
<dbReference type="PROSITE" id="PS50011">
    <property type="entry name" value="PROTEIN_KINASE_DOM"/>
    <property type="match status" value="1"/>
</dbReference>
<evidence type="ECO:0000313" key="2">
    <source>
        <dbReference type="EMBL" id="BBM83998.1"/>
    </source>
</evidence>
<reference evidence="2 3" key="1">
    <citation type="submission" date="2019-08" db="EMBL/GenBank/DDBJ databases">
        <title>Complete genome sequence of Candidatus Uab amorphum.</title>
        <authorList>
            <person name="Shiratori T."/>
            <person name="Suzuki S."/>
            <person name="Kakizawa Y."/>
            <person name="Ishida K."/>
        </authorList>
    </citation>
    <scope>NUCLEOTIDE SEQUENCE [LARGE SCALE GENOMIC DNA]</scope>
    <source>
        <strain evidence="2 3">SRT547</strain>
    </source>
</reference>
<sequence>MLYRNLLGKPIPQNALVVPVQYLIFGKRYYCTFFLEVDKEIGRGAFKRVEKAKVIEILGTLPLPEIASLKDTDIALYRPRECFDLFVNDIEDIIKLDEMEISNYVIKSYLARIKGHSLFLPDHYQGTIEKYSYLFDKSLIKKNLDMEDLRFSLRKSLSLLIPNEHLDAVEKEILNYNDLINTPFMFCHFMPYAIETHLREMPTEEVLQCVYDLVAMVCYHAAEGIYFRDLRPDNIRLNKRKEIRLIDPSYISKKVKPRFRYNQFIQQTSPEYLPSELALLMRQNNKHYIINYFAKFTEGVCVGMLERVLKSIFMPRYMENKLNPPRSLTSQERIAQAHQSKINEDIDLFKDTSLNYHEEHFEQYQKSVFERISREGYFEEIKTRISRVIELLRLYSKPKVNMMGCETYLKDRGSTVSVEYLPKMITKVLAITPRLVKATNKYKKTGAPKDASQTRTNSGRIGLNTTKRFMNIKRSTVQRLTKRRIPALSTTQNRDDASVNLQIDIEDETLIKIFVYVNNKFIPLKIFFLNNPHFFAKLQKMCLAFSSEPSHLLPFFEKVNNSFHDESKMLQMRQKIKTQLPQSLIQTFSFQDQEINNSLQQKKCHNIFESLVIDHVMRVAQICYLRSFDINAEIDNYLPDFGENIIRFLEVNDEENNFKNSHSVKDFIQKKYESKIK</sequence>
<feature type="domain" description="Protein kinase" evidence="1">
    <location>
        <begin position="35"/>
        <end position="409"/>
    </location>
</feature>
<name>A0A5S9ILB9_UABAM</name>
<dbReference type="GO" id="GO:0004672">
    <property type="term" value="F:protein kinase activity"/>
    <property type="evidence" value="ECO:0007669"/>
    <property type="project" value="InterPro"/>
</dbReference>
<dbReference type="EMBL" id="AP019860">
    <property type="protein sequence ID" value="BBM83998.1"/>
    <property type="molecule type" value="Genomic_DNA"/>
</dbReference>
<dbReference type="InterPro" id="IPR000719">
    <property type="entry name" value="Prot_kinase_dom"/>
</dbReference>
<dbReference type="SUPFAM" id="SSF56112">
    <property type="entry name" value="Protein kinase-like (PK-like)"/>
    <property type="match status" value="1"/>
</dbReference>
<proteinExistence type="predicted"/>
<dbReference type="KEGG" id="uam:UABAM_02353"/>
<dbReference type="GO" id="GO:0005524">
    <property type="term" value="F:ATP binding"/>
    <property type="evidence" value="ECO:0007669"/>
    <property type="project" value="InterPro"/>
</dbReference>
<keyword evidence="3" id="KW-1185">Reference proteome</keyword>
<organism evidence="2 3">
    <name type="scientific">Uabimicrobium amorphum</name>
    <dbReference type="NCBI Taxonomy" id="2596890"/>
    <lineage>
        <taxon>Bacteria</taxon>
        <taxon>Pseudomonadati</taxon>
        <taxon>Planctomycetota</taxon>
        <taxon>Candidatus Uabimicrobiia</taxon>
        <taxon>Candidatus Uabimicrobiales</taxon>
        <taxon>Candidatus Uabimicrobiaceae</taxon>
        <taxon>Candidatus Uabimicrobium</taxon>
    </lineage>
</organism>
<dbReference type="RefSeq" id="WP_151968179.1">
    <property type="nucleotide sequence ID" value="NZ_AP019860.1"/>
</dbReference>
<dbReference type="AlphaFoldDB" id="A0A5S9ILB9"/>
<accession>A0A5S9ILB9</accession>